<accession>A0ABW5Y553</accession>
<sequence>MNKFESLVDEYYKRVPITIDKRMPIGLSGIYTSFHGILLNANLTQNEYHSVLAEEIGHYETTAGDIIDLTNVQNKKLEIIARRWGYKKIVTLDDLIECYERYITTVEEICAHLEIVPDFLEECLVHYRQQYGQDVFYEDYLIILDPLDIKRKKDLAL</sequence>
<evidence type="ECO:0000259" key="1">
    <source>
        <dbReference type="Pfam" id="PF06114"/>
    </source>
</evidence>
<gene>
    <name evidence="2" type="ORF">ACFSY7_15565</name>
</gene>
<dbReference type="InterPro" id="IPR010359">
    <property type="entry name" value="IrrE_HExxH"/>
</dbReference>
<comment type="caution">
    <text evidence="2">The sequence shown here is derived from an EMBL/GenBank/DDBJ whole genome shotgun (WGS) entry which is preliminary data.</text>
</comment>
<reference evidence="3" key="1">
    <citation type="journal article" date="2019" name="Int. J. Syst. Evol. Microbiol.">
        <title>The Global Catalogue of Microorganisms (GCM) 10K type strain sequencing project: providing services to taxonomists for standard genome sequencing and annotation.</title>
        <authorList>
            <consortium name="The Broad Institute Genomics Platform"/>
            <consortium name="The Broad Institute Genome Sequencing Center for Infectious Disease"/>
            <person name="Wu L."/>
            <person name="Ma J."/>
        </authorList>
    </citation>
    <scope>NUCLEOTIDE SEQUENCE [LARGE SCALE GENOMIC DNA]</scope>
    <source>
        <strain evidence="3">KCTC 33522</strain>
    </source>
</reference>
<evidence type="ECO:0000313" key="3">
    <source>
        <dbReference type="Proteomes" id="UP001597568"/>
    </source>
</evidence>
<dbReference type="Proteomes" id="UP001597568">
    <property type="component" value="Unassembled WGS sequence"/>
</dbReference>
<dbReference type="Pfam" id="PF06114">
    <property type="entry name" value="Peptidase_M78"/>
    <property type="match status" value="1"/>
</dbReference>
<feature type="domain" description="IrrE N-terminal-like" evidence="1">
    <location>
        <begin position="34"/>
        <end position="115"/>
    </location>
</feature>
<dbReference type="RefSeq" id="WP_380148572.1">
    <property type="nucleotide sequence ID" value="NZ_JBHUOR010000130.1"/>
</dbReference>
<keyword evidence="3" id="KW-1185">Reference proteome</keyword>
<proteinExistence type="predicted"/>
<dbReference type="EMBL" id="JBHUOR010000130">
    <property type="protein sequence ID" value="MFD2869911.1"/>
    <property type="molecule type" value="Genomic_DNA"/>
</dbReference>
<protein>
    <submittedName>
        <fullName evidence="2">ImmA/IrrE family metallo-endopeptidase</fullName>
    </submittedName>
</protein>
<organism evidence="2 3">
    <name type="scientific">Kurthia populi</name>
    <dbReference type="NCBI Taxonomy" id="1562132"/>
    <lineage>
        <taxon>Bacteria</taxon>
        <taxon>Bacillati</taxon>
        <taxon>Bacillota</taxon>
        <taxon>Bacilli</taxon>
        <taxon>Bacillales</taxon>
        <taxon>Caryophanaceae</taxon>
        <taxon>Kurthia</taxon>
    </lineage>
</organism>
<name>A0ABW5Y553_9BACL</name>
<evidence type="ECO:0000313" key="2">
    <source>
        <dbReference type="EMBL" id="MFD2869911.1"/>
    </source>
</evidence>